<evidence type="ECO:0000256" key="1">
    <source>
        <dbReference type="ARBA" id="ARBA00010928"/>
    </source>
</evidence>
<accession>A0ABV5NVE6</accession>
<keyword evidence="5" id="KW-1185">Reference proteome</keyword>
<dbReference type="InterPro" id="IPR036291">
    <property type="entry name" value="NAD(P)-bd_dom_sf"/>
</dbReference>
<dbReference type="Gene3D" id="3.30.360.10">
    <property type="entry name" value="Dihydrodipicolinate Reductase, domain 2"/>
    <property type="match status" value="1"/>
</dbReference>
<organism evidence="4 5">
    <name type="scientific">Nonomuraea salmonea</name>
    <dbReference type="NCBI Taxonomy" id="46181"/>
    <lineage>
        <taxon>Bacteria</taxon>
        <taxon>Bacillati</taxon>
        <taxon>Actinomycetota</taxon>
        <taxon>Actinomycetes</taxon>
        <taxon>Streptosporangiales</taxon>
        <taxon>Streptosporangiaceae</taxon>
        <taxon>Nonomuraea</taxon>
    </lineage>
</organism>
<evidence type="ECO:0000259" key="2">
    <source>
        <dbReference type="Pfam" id="PF01408"/>
    </source>
</evidence>
<dbReference type="PANTHER" id="PTHR43377">
    <property type="entry name" value="BILIVERDIN REDUCTASE A"/>
    <property type="match status" value="1"/>
</dbReference>
<dbReference type="EMBL" id="JBHMCF010000037">
    <property type="protein sequence ID" value="MFB9474171.1"/>
    <property type="molecule type" value="Genomic_DNA"/>
</dbReference>
<dbReference type="SUPFAM" id="SSF55347">
    <property type="entry name" value="Glyceraldehyde-3-phosphate dehydrogenase-like, C-terminal domain"/>
    <property type="match status" value="1"/>
</dbReference>
<protein>
    <submittedName>
        <fullName evidence="4">Gfo/Idh/MocA family protein</fullName>
    </submittedName>
</protein>
<feature type="domain" description="Gfo/Idh/MocA-like oxidoreductase N-terminal" evidence="2">
    <location>
        <begin position="5"/>
        <end position="123"/>
    </location>
</feature>
<dbReference type="InterPro" id="IPR000683">
    <property type="entry name" value="Gfo/Idh/MocA-like_OxRdtase_N"/>
</dbReference>
<gene>
    <name evidence="4" type="ORF">ACFFR3_32135</name>
</gene>
<dbReference type="InterPro" id="IPR004104">
    <property type="entry name" value="Gfo/Idh/MocA-like_OxRdtase_C"/>
</dbReference>
<feature type="domain" description="Gfo/Idh/MocA-like oxidoreductase C-terminal" evidence="3">
    <location>
        <begin position="136"/>
        <end position="406"/>
    </location>
</feature>
<dbReference type="Gene3D" id="3.40.50.720">
    <property type="entry name" value="NAD(P)-binding Rossmann-like Domain"/>
    <property type="match status" value="1"/>
</dbReference>
<evidence type="ECO:0000313" key="4">
    <source>
        <dbReference type="EMBL" id="MFB9474171.1"/>
    </source>
</evidence>
<reference evidence="4 5" key="1">
    <citation type="submission" date="2024-09" db="EMBL/GenBank/DDBJ databases">
        <authorList>
            <person name="Sun Q."/>
            <person name="Mori K."/>
        </authorList>
    </citation>
    <scope>NUCLEOTIDE SEQUENCE [LARGE SCALE GENOMIC DNA]</scope>
    <source>
        <strain evidence="4 5">JCM 3324</strain>
    </source>
</reference>
<comment type="similarity">
    <text evidence="1">Belongs to the Gfo/Idh/MocA family.</text>
</comment>
<dbReference type="Proteomes" id="UP001589568">
    <property type="component" value="Unassembled WGS sequence"/>
</dbReference>
<name>A0ABV5NVE6_9ACTN</name>
<proteinExistence type="inferred from homology"/>
<sequence>MPHIELALVGAGDRGTKYTRYATMDGRARLTAVAEPDQRRRDALLAEHPDALSFGDWRDLAERPRIADAVVIATLDADHVEPAVRFAELGYHVLLEKPMAIDLEDCRRIVAAAERSGVVFAVCHVLRYTTYTQQVKEVLDSGRLGEIVTIEHLEPVGWWHHAHSYVRGNWRRTDEATFMLLAKSCHDLDWLTYVMGRRVTRVSSFGGLKHFTAENRPAGAADRCLDCAVAADCPYDARRIYQPYVGEEKRWPLAVLTDDPSEAGLLRALREGPYGRCVYACDNDVVDHQVVNLDFDGGATASFTMTAFSPAALRKTRIFGTHGFLEGDGARLTVTDFVTGETEVIDTNPPTDGHGGGDQGLITAFLDALDRDDPAAILSAPRESLHSHEIAWAAEESRLTGTVVTL</sequence>
<dbReference type="Pfam" id="PF01408">
    <property type="entry name" value="GFO_IDH_MocA"/>
    <property type="match status" value="1"/>
</dbReference>
<comment type="caution">
    <text evidence="4">The sequence shown here is derived from an EMBL/GenBank/DDBJ whole genome shotgun (WGS) entry which is preliminary data.</text>
</comment>
<dbReference type="SUPFAM" id="SSF51735">
    <property type="entry name" value="NAD(P)-binding Rossmann-fold domains"/>
    <property type="match status" value="1"/>
</dbReference>
<dbReference type="InterPro" id="IPR051450">
    <property type="entry name" value="Gfo/Idh/MocA_Oxidoreductases"/>
</dbReference>
<evidence type="ECO:0000313" key="5">
    <source>
        <dbReference type="Proteomes" id="UP001589568"/>
    </source>
</evidence>
<dbReference type="Pfam" id="PF02894">
    <property type="entry name" value="GFO_IDH_MocA_C"/>
    <property type="match status" value="1"/>
</dbReference>
<dbReference type="RefSeq" id="WP_345409017.1">
    <property type="nucleotide sequence ID" value="NZ_BAAAXS010000001.1"/>
</dbReference>
<evidence type="ECO:0000259" key="3">
    <source>
        <dbReference type="Pfam" id="PF02894"/>
    </source>
</evidence>
<dbReference type="PANTHER" id="PTHR43377:SF2">
    <property type="entry name" value="BINDING ROSSMANN FOLD OXIDOREDUCTASE, PUTATIVE (AFU_ORTHOLOGUE AFUA_4G00560)-RELATED"/>
    <property type="match status" value="1"/>
</dbReference>